<gene>
    <name evidence="1" type="ORF">EDB81DRAFT_845946</name>
</gene>
<dbReference type="Pfam" id="PF14518">
    <property type="entry name" value="Haem_oxygenas_2"/>
    <property type="match status" value="1"/>
</dbReference>
<sequence length="709" mass="77976">MVATCSDPEKLEECPNILPRAQAELFSLLTEALSLERANTLSSGKRSILDVEVYDQAALGSFLAAKQGEVLEQREAYTKRRSSGGSRELLVTRQSAERWLRESAPVKYVDGAWLGHVHKITTPFALRGVTKAAWQVLSEELGDGDLQKNHVYLYRALLESIGVQLPAGDSAGFIRDDLWQVEGSLDNNTRVWKAAVAQLLISLFPNEFLPEILGFNMHYELLTLDTLMASQELPELKISSYYFIPHVSVDNADSGHAAMARSMVADYLAVLKATPSGAMNEQEAWRRVQAGYLLSKTLGSDYEGPYSSSPASTVVGDDTTATTADVSEDALTGEEPLSQEEAYIADLLLLKANVSQKIHCPGKLRVGKRPLSDWFLREAWRTRREFIDALANATPWVRAGLSSSSLLIRELAWEGRMFGAFTHTEVEALSAWIDGLSTPEEKTYRNAVRVGRRQLGAGKKHYNDVAANHPILLSEEAHILSVSPEDALFPCPKNKTFVPQPLLQVSSDSLAALLSLWFTHSALLENTVNAPFKTTTALHSQIVRILRAELGFMPETAGVAGMDERSRSGYWPSIVDLGLELAHGLPGKEPQSLKDVLGNENDDEGGRSGVVVRATKFAYAMLRLALQPVKNLGLLLGLARAFLDLEKGVASAELLLCSDSRNALQLLLERKAACFDRYLHLLEQGSLLYGDFVRGCRIGRAEIEKATEL</sequence>
<accession>A0A9P9DYU0</accession>
<dbReference type="Gene3D" id="1.20.910.10">
    <property type="entry name" value="Heme oxygenase-like"/>
    <property type="match status" value="1"/>
</dbReference>
<proteinExistence type="predicted"/>
<comment type="caution">
    <text evidence="1">The sequence shown here is derived from an EMBL/GenBank/DDBJ whole genome shotgun (WGS) entry which is preliminary data.</text>
</comment>
<protein>
    <submittedName>
        <fullName evidence="1">Uncharacterized protein</fullName>
    </submittedName>
</protein>
<dbReference type="Proteomes" id="UP000738349">
    <property type="component" value="Unassembled WGS sequence"/>
</dbReference>
<dbReference type="OrthoDB" id="10057598at2759"/>
<dbReference type="EMBL" id="JAGMUV010000018">
    <property type="protein sequence ID" value="KAH7128964.1"/>
    <property type="molecule type" value="Genomic_DNA"/>
</dbReference>
<evidence type="ECO:0000313" key="1">
    <source>
        <dbReference type="EMBL" id="KAH7128964.1"/>
    </source>
</evidence>
<evidence type="ECO:0000313" key="2">
    <source>
        <dbReference type="Proteomes" id="UP000738349"/>
    </source>
</evidence>
<organism evidence="1 2">
    <name type="scientific">Dactylonectria macrodidyma</name>
    <dbReference type="NCBI Taxonomy" id="307937"/>
    <lineage>
        <taxon>Eukaryota</taxon>
        <taxon>Fungi</taxon>
        <taxon>Dikarya</taxon>
        <taxon>Ascomycota</taxon>
        <taxon>Pezizomycotina</taxon>
        <taxon>Sordariomycetes</taxon>
        <taxon>Hypocreomycetidae</taxon>
        <taxon>Hypocreales</taxon>
        <taxon>Nectriaceae</taxon>
        <taxon>Dactylonectria</taxon>
    </lineage>
</organism>
<name>A0A9P9DYU0_9HYPO</name>
<keyword evidence="2" id="KW-1185">Reference proteome</keyword>
<reference evidence="1" key="1">
    <citation type="journal article" date="2021" name="Nat. Commun.">
        <title>Genetic determinants of endophytism in the Arabidopsis root mycobiome.</title>
        <authorList>
            <person name="Mesny F."/>
            <person name="Miyauchi S."/>
            <person name="Thiergart T."/>
            <person name="Pickel B."/>
            <person name="Atanasova L."/>
            <person name="Karlsson M."/>
            <person name="Huettel B."/>
            <person name="Barry K.W."/>
            <person name="Haridas S."/>
            <person name="Chen C."/>
            <person name="Bauer D."/>
            <person name="Andreopoulos W."/>
            <person name="Pangilinan J."/>
            <person name="LaButti K."/>
            <person name="Riley R."/>
            <person name="Lipzen A."/>
            <person name="Clum A."/>
            <person name="Drula E."/>
            <person name="Henrissat B."/>
            <person name="Kohler A."/>
            <person name="Grigoriev I.V."/>
            <person name="Martin F.M."/>
            <person name="Hacquard S."/>
        </authorList>
    </citation>
    <scope>NUCLEOTIDE SEQUENCE</scope>
    <source>
        <strain evidence="1">MPI-CAGE-AT-0147</strain>
    </source>
</reference>
<dbReference type="AlphaFoldDB" id="A0A9P9DYU0"/>
<dbReference type="SMART" id="SM01236">
    <property type="entry name" value="Haem_oxygenase_2"/>
    <property type="match status" value="1"/>
</dbReference>
<dbReference type="InterPro" id="IPR016084">
    <property type="entry name" value="Haem_Oase-like_multi-hlx"/>
</dbReference>